<dbReference type="RefSeq" id="WP_142244036.1">
    <property type="nucleotide sequence ID" value="NZ_JARMMN010000017.1"/>
</dbReference>
<dbReference type="InterPro" id="IPR000873">
    <property type="entry name" value="AMP-dep_synth/lig_dom"/>
</dbReference>
<dbReference type="GO" id="GO:0003824">
    <property type="term" value="F:catalytic activity"/>
    <property type="evidence" value="ECO:0007669"/>
    <property type="project" value="InterPro"/>
</dbReference>
<gene>
    <name evidence="3" type="ORF">BW143_13585</name>
</gene>
<dbReference type="PANTHER" id="PTHR45527:SF1">
    <property type="entry name" value="FATTY ACID SYNTHASE"/>
    <property type="match status" value="1"/>
</dbReference>
<dbReference type="Pfam" id="PF00668">
    <property type="entry name" value="Condensation"/>
    <property type="match status" value="1"/>
</dbReference>
<dbReference type="GO" id="GO:0043041">
    <property type="term" value="P:amino acid activation for nonribosomal peptide biosynthetic process"/>
    <property type="evidence" value="ECO:0007669"/>
    <property type="project" value="TreeGrafter"/>
</dbReference>
<accession>A0A1R1QIX8</accession>
<dbReference type="InterPro" id="IPR023213">
    <property type="entry name" value="CAT-like_dom_sf"/>
</dbReference>
<proteinExistence type="predicted"/>
<dbReference type="Gene3D" id="3.30.559.10">
    <property type="entry name" value="Chloramphenicol acetyltransferase-like domain"/>
    <property type="match status" value="1"/>
</dbReference>
<dbReference type="SUPFAM" id="SSF56801">
    <property type="entry name" value="Acetyl-CoA synthetase-like"/>
    <property type="match status" value="1"/>
</dbReference>
<reference evidence="3 4" key="1">
    <citation type="submission" date="2017-01" db="EMBL/GenBank/DDBJ databases">
        <title>Bacillus phylogenomics.</title>
        <authorList>
            <person name="Dunlap C."/>
        </authorList>
    </citation>
    <scope>NUCLEOTIDE SEQUENCE [LARGE SCALE GENOMIC DNA]</scope>
    <source>
        <strain evidence="3 4">NRRL B-41282</strain>
    </source>
</reference>
<dbReference type="EMBL" id="MTJL01000025">
    <property type="protein sequence ID" value="OMI04611.1"/>
    <property type="molecule type" value="Genomic_DNA"/>
</dbReference>
<dbReference type="GO" id="GO:0044550">
    <property type="term" value="P:secondary metabolite biosynthetic process"/>
    <property type="evidence" value="ECO:0007669"/>
    <property type="project" value="TreeGrafter"/>
</dbReference>
<dbReference type="InterPro" id="IPR020845">
    <property type="entry name" value="AMP-binding_CS"/>
</dbReference>
<protein>
    <submittedName>
        <fullName evidence="3">Non-ribosomal peptide synthetase</fullName>
    </submittedName>
</protein>
<evidence type="ECO:0000259" key="2">
    <source>
        <dbReference type="Pfam" id="PF00668"/>
    </source>
</evidence>
<dbReference type="FunFam" id="3.40.50.980:FF:000001">
    <property type="entry name" value="Non-ribosomal peptide synthetase"/>
    <property type="match status" value="1"/>
</dbReference>
<dbReference type="Gene3D" id="3.30.559.30">
    <property type="entry name" value="Nonribosomal peptide synthetase, condensation domain"/>
    <property type="match status" value="1"/>
</dbReference>
<dbReference type="InterPro" id="IPR001242">
    <property type="entry name" value="Condensation_dom"/>
</dbReference>
<dbReference type="GO" id="GO:0008610">
    <property type="term" value="P:lipid biosynthetic process"/>
    <property type="evidence" value="ECO:0007669"/>
    <property type="project" value="UniProtKB-ARBA"/>
</dbReference>
<evidence type="ECO:0000259" key="1">
    <source>
        <dbReference type="Pfam" id="PF00501"/>
    </source>
</evidence>
<dbReference type="Pfam" id="PF00501">
    <property type="entry name" value="AMP-binding"/>
    <property type="match status" value="1"/>
</dbReference>
<dbReference type="SUPFAM" id="SSF52777">
    <property type="entry name" value="CoA-dependent acyltransferases"/>
    <property type="match status" value="2"/>
</dbReference>
<organism evidence="3 4">
    <name type="scientific">Bacillus swezeyi</name>
    <dbReference type="NCBI Taxonomy" id="1925020"/>
    <lineage>
        <taxon>Bacteria</taxon>
        <taxon>Bacillati</taxon>
        <taxon>Bacillota</taxon>
        <taxon>Bacilli</taxon>
        <taxon>Bacillales</taxon>
        <taxon>Bacillaceae</taxon>
        <taxon>Bacillus</taxon>
    </lineage>
</organism>
<dbReference type="CDD" id="cd19543">
    <property type="entry name" value="DCL_NRPS"/>
    <property type="match status" value="1"/>
</dbReference>
<dbReference type="GO" id="GO:0005829">
    <property type="term" value="C:cytosol"/>
    <property type="evidence" value="ECO:0007669"/>
    <property type="project" value="TreeGrafter"/>
</dbReference>
<dbReference type="FunFam" id="3.30.559.10:FF:000012">
    <property type="entry name" value="Non-ribosomal peptide synthetase"/>
    <property type="match status" value="1"/>
</dbReference>
<dbReference type="AlphaFoldDB" id="A0A1R1QIX8"/>
<feature type="domain" description="Condensation" evidence="2">
    <location>
        <begin position="6"/>
        <end position="446"/>
    </location>
</feature>
<dbReference type="PROSITE" id="PS00455">
    <property type="entry name" value="AMP_BINDING"/>
    <property type="match status" value="1"/>
</dbReference>
<dbReference type="GO" id="GO:0031177">
    <property type="term" value="F:phosphopantetheine binding"/>
    <property type="evidence" value="ECO:0007669"/>
    <property type="project" value="TreeGrafter"/>
</dbReference>
<name>A0A1R1QIX8_9BACI</name>
<dbReference type="Proteomes" id="UP000187367">
    <property type="component" value="Unassembled WGS sequence"/>
</dbReference>
<evidence type="ECO:0000313" key="4">
    <source>
        <dbReference type="Proteomes" id="UP000187367"/>
    </source>
</evidence>
<feature type="domain" description="AMP-dependent synthetase/ligase" evidence="1">
    <location>
        <begin position="466"/>
        <end position="739"/>
    </location>
</feature>
<dbReference type="PANTHER" id="PTHR45527">
    <property type="entry name" value="NONRIBOSOMAL PEPTIDE SYNTHETASE"/>
    <property type="match status" value="1"/>
</dbReference>
<comment type="caution">
    <text evidence="3">The sequence shown here is derived from an EMBL/GenBank/DDBJ whole genome shotgun (WGS) entry which is preliminary data.</text>
</comment>
<evidence type="ECO:0000313" key="3">
    <source>
        <dbReference type="EMBL" id="OMI04611.1"/>
    </source>
</evidence>
<dbReference type="Gene3D" id="3.40.50.980">
    <property type="match status" value="2"/>
</dbReference>
<sequence>MKTKVEKIYPLSNMQKGMLFHAMEDEASNAYFEQLIIELKGYVDERVFEDSLNEIMKRHEILRASFHYRLDEPLHVIMKDRNVKFEHRDIRKQNDQEDVLESYLNEDRQKGFDLAKETLMRACLFRTAEDSYQFVWTYHHILLDGWCLGIILDELFTIYEKKRKGKGLQLEEPRPYSDYIKWLESQDKDEAQEYWGKYLNGYDQKTLIPKLRTHSASALFKRKEKTIECSKELTNRLIKLANRNHVTINTVLQGIWGVILAKYNNSEDVVFGTVVSGRDAEVEGIEKMVGVFINTIPTRVRLEKNKRFKDVLRKTQSDALESNRYNYMNLAEVQALTELKNDLIDHVMVFENYAVDQKAFEQKNDVGFEMESVSGEEQTNYSFSISAGLDDHLKLLIIYDENVYDETIINHIEKHITAVAEQVTEDEEKTLSEIDLVSEEERNTLLYAFNDTKTDYPKDKTIHQLFEEQAMKTPDHTAVVFGSQNMTYRELDEKSNQAARLLREKGVGAGSIAALLLDRSFEMIIGIMGILKAGGAYLPIDPETPKDRISYMLKDTEAGVLLTQGEAADEIDCEAEVIHLDKTAFDRFSEERLDAVNDSGDAAYIIYTSGSTGMPKGVVAPHYSAVRVVRNTNYIDIRTDDVILQLSNYSFDGSIFDIFGALLNGASLVMIEKETVLNINELADVIEKEKVSVMFMTTALFNTLADINIDSLANLRKILFGGERISIPHAKKVLDRVGQDKL</sequence>
<feature type="non-terminal residue" evidence="3">
    <location>
        <position position="742"/>
    </location>
</feature>
<keyword evidence="4" id="KW-1185">Reference proteome</keyword>